<accession>A0A3P7ZVJ2</accession>
<evidence type="ECO:0000313" key="3">
    <source>
        <dbReference type="Proteomes" id="UP000280834"/>
    </source>
</evidence>
<keyword evidence="1" id="KW-0472">Membrane</keyword>
<dbReference type="EMBL" id="UZAG01022420">
    <property type="protein sequence ID" value="VDO53605.1"/>
    <property type="molecule type" value="Genomic_DNA"/>
</dbReference>
<keyword evidence="3" id="KW-1185">Reference proteome</keyword>
<dbReference type="AlphaFoldDB" id="A0A3P7ZVJ2"/>
<evidence type="ECO:0000256" key="1">
    <source>
        <dbReference type="SAM" id="Phobius"/>
    </source>
</evidence>
<proteinExistence type="predicted"/>
<keyword evidence="1" id="KW-0812">Transmembrane</keyword>
<dbReference type="Proteomes" id="UP000280834">
    <property type="component" value="Unassembled WGS sequence"/>
</dbReference>
<organism evidence="2 3">
    <name type="scientific">Brugia timori</name>
    <dbReference type="NCBI Taxonomy" id="42155"/>
    <lineage>
        <taxon>Eukaryota</taxon>
        <taxon>Metazoa</taxon>
        <taxon>Ecdysozoa</taxon>
        <taxon>Nematoda</taxon>
        <taxon>Chromadorea</taxon>
        <taxon>Rhabditida</taxon>
        <taxon>Spirurina</taxon>
        <taxon>Spiruromorpha</taxon>
        <taxon>Filarioidea</taxon>
        <taxon>Onchocercidae</taxon>
        <taxon>Brugia</taxon>
    </lineage>
</organism>
<reference evidence="2 3" key="1">
    <citation type="submission" date="2018-11" db="EMBL/GenBank/DDBJ databases">
        <authorList>
            <consortium name="Pathogen Informatics"/>
        </authorList>
    </citation>
    <scope>NUCLEOTIDE SEQUENCE [LARGE SCALE GENOMIC DNA]</scope>
</reference>
<feature type="transmembrane region" description="Helical" evidence="1">
    <location>
        <begin position="36"/>
        <end position="58"/>
    </location>
</feature>
<keyword evidence="1" id="KW-1133">Transmembrane helix</keyword>
<protein>
    <submittedName>
        <fullName evidence="2">Uncharacterized protein</fullName>
    </submittedName>
</protein>
<sequence length="61" mass="7504">MKYTVNFQYAYYFICKSITKISRNTSSSILFQLKKFMIMISFFYCLFLIINYINHYIIFII</sequence>
<gene>
    <name evidence="2" type="ORF">BTMF_LOCUS15334</name>
</gene>
<name>A0A3P7ZVJ2_9BILA</name>
<evidence type="ECO:0000313" key="2">
    <source>
        <dbReference type="EMBL" id="VDO53605.1"/>
    </source>
</evidence>